<dbReference type="EMBL" id="JACEIK010001007">
    <property type="protein sequence ID" value="MCD7464946.1"/>
    <property type="molecule type" value="Genomic_DNA"/>
</dbReference>
<dbReference type="Proteomes" id="UP000823775">
    <property type="component" value="Unassembled WGS sequence"/>
</dbReference>
<proteinExistence type="predicted"/>
<comment type="caution">
    <text evidence="2">The sequence shown here is derived from an EMBL/GenBank/DDBJ whole genome shotgun (WGS) entry which is preliminary data.</text>
</comment>
<feature type="region of interest" description="Disordered" evidence="1">
    <location>
        <begin position="1"/>
        <end position="33"/>
    </location>
</feature>
<feature type="compositionally biased region" description="Basic residues" evidence="1">
    <location>
        <begin position="15"/>
        <end position="25"/>
    </location>
</feature>
<keyword evidence="3" id="KW-1185">Reference proteome</keyword>
<feature type="non-terminal residue" evidence="2">
    <location>
        <position position="1"/>
    </location>
</feature>
<feature type="compositionally biased region" description="Low complexity" evidence="1">
    <location>
        <begin position="1"/>
        <end position="14"/>
    </location>
</feature>
<gene>
    <name evidence="2" type="ORF">HAX54_000273</name>
</gene>
<feature type="region of interest" description="Disordered" evidence="1">
    <location>
        <begin position="48"/>
        <end position="111"/>
    </location>
</feature>
<sequence>PLSSPSLSSSPLFSFHRRNPPKNRRTAAQPTLPTPFALSTLTLSFSISSSPENLTSAGPPHKTETSRLLHSPPSHCLAPGEYPKTTPKHHHKQRTATTLSLSPIALVSSDQ</sequence>
<accession>A0ABS8T1F7</accession>
<evidence type="ECO:0000256" key="1">
    <source>
        <dbReference type="SAM" id="MobiDB-lite"/>
    </source>
</evidence>
<protein>
    <submittedName>
        <fullName evidence="2">Uncharacterized protein</fullName>
    </submittedName>
</protein>
<organism evidence="2 3">
    <name type="scientific">Datura stramonium</name>
    <name type="common">Jimsonweed</name>
    <name type="synonym">Common thornapple</name>
    <dbReference type="NCBI Taxonomy" id="4076"/>
    <lineage>
        <taxon>Eukaryota</taxon>
        <taxon>Viridiplantae</taxon>
        <taxon>Streptophyta</taxon>
        <taxon>Embryophyta</taxon>
        <taxon>Tracheophyta</taxon>
        <taxon>Spermatophyta</taxon>
        <taxon>Magnoliopsida</taxon>
        <taxon>eudicotyledons</taxon>
        <taxon>Gunneridae</taxon>
        <taxon>Pentapetalae</taxon>
        <taxon>asterids</taxon>
        <taxon>lamiids</taxon>
        <taxon>Solanales</taxon>
        <taxon>Solanaceae</taxon>
        <taxon>Solanoideae</taxon>
        <taxon>Datureae</taxon>
        <taxon>Datura</taxon>
    </lineage>
</organism>
<name>A0ABS8T1F7_DATST</name>
<reference evidence="2 3" key="1">
    <citation type="journal article" date="2021" name="BMC Genomics">
        <title>Datura genome reveals duplications of psychoactive alkaloid biosynthetic genes and high mutation rate following tissue culture.</title>
        <authorList>
            <person name="Rajewski A."/>
            <person name="Carter-House D."/>
            <person name="Stajich J."/>
            <person name="Litt A."/>
        </authorList>
    </citation>
    <scope>NUCLEOTIDE SEQUENCE [LARGE SCALE GENOMIC DNA]</scope>
    <source>
        <strain evidence="2">AR-01</strain>
    </source>
</reference>
<evidence type="ECO:0000313" key="2">
    <source>
        <dbReference type="EMBL" id="MCD7464946.1"/>
    </source>
</evidence>
<evidence type="ECO:0000313" key="3">
    <source>
        <dbReference type="Proteomes" id="UP000823775"/>
    </source>
</evidence>